<evidence type="ECO:0000313" key="2">
    <source>
        <dbReference type="Proteomes" id="UP000529710"/>
    </source>
</evidence>
<gene>
    <name evidence="1" type="ORF">G1C98_0099</name>
</gene>
<keyword evidence="2" id="KW-1185">Reference proteome</keyword>
<evidence type="ECO:0000313" key="1">
    <source>
        <dbReference type="EMBL" id="NMM95363.1"/>
    </source>
</evidence>
<accession>A0A7Y0ES12</accession>
<proteinExistence type="predicted"/>
<reference evidence="1 2" key="1">
    <citation type="submission" date="2020-02" db="EMBL/GenBank/DDBJ databases">
        <title>Characterization of phylogenetic diversity of novel bifidobacterial species isolated in Czech ZOOs.</title>
        <authorList>
            <person name="Lugli G.A."/>
            <person name="Vera N.B."/>
            <person name="Ventura M."/>
        </authorList>
    </citation>
    <scope>NUCLEOTIDE SEQUENCE [LARGE SCALE GENOMIC DNA]</scope>
    <source>
        <strain evidence="1 2">DSM 109960</strain>
    </source>
</reference>
<dbReference type="AlphaFoldDB" id="A0A7Y0ES12"/>
<dbReference type="EMBL" id="JAAIIF010000002">
    <property type="protein sequence ID" value="NMM95363.1"/>
    <property type="molecule type" value="Genomic_DNA"/>
</dbReference>
<comment type="caution">
    <text evidence="1">The sequence shown here is derived from an EMBL/GenBank/DDBJ whole genome shotgun (WGS) entry which is preliminary data.</text>
</comment>
<organism evidence="1 2">
    <name type="scientific">Bifidobacterium erythrocebi</name>
    <dbReference type="NCBI Taxonomy" id="2675325"/>
    <lineage>
        <taxon>Bacteria</taxon>
        <taxon>Bacillati</taxon>
        <taxon>Actinomycetota</taxon>
        <taxon>Actinomycetes</taxon>
        <taxon>Bifidobacteriales</taxon>
        <taxon>Bifidobacteriaceae</taxon>
        <taxon>Bifidobacterium</taxon>
    </lineage>
</organism>
<name>A0A7Y0ES12_9BIFI</name>
<protein>
    <submittedName>
        <fullName evidence="1">Uncharacterized protein</fullName>
    </submittedName>
</protein>
<dbReference type="Proteomes" id="UP000529710">
    <property type="component" value="Unassembled WGS sequence"/>
</dbReference>
<sequence>MTGELFTPLRRLSPNAKSIMCLAGICGMAYLVSLPSNGCCGVSPTSFA</sequence>